<accession>A0A9D4RYT7</accession>
<reference evidence="1" key="2">
    <citation type="submission" date="2020-11" db="EMBL/GenBank/DDBJ databases">
        <authorList>
            <person name="McCartney M.A."/>
            <person name="Auch B."/>
            <person name="Kono T."/>
            <person name="Mallez S."/>
            <person name="Becker A."/>
            <person name="Gohl D.M."/>
            <person name="Silverstein K.A.T."/>
            <person name="Koren S."/>
            <person name="Bechman K.B."/>
            <person name="Herman A."/>
            <person name="Abrahante J.E."/>
            <person name="Garbe J."/>
        </authorList>
    </citation>
    <scope>NUCLEOTIDE SEQUENCE</scope>
    <source>
        <strain evidence="1">Duluth1</strain>
        <tissue evidence="1">Whole animal</tissue>
    </source>
</reference>
<evidence type="ECO:0000313" key="1">
    <source>
        <dbReference type="EMBL" id="KAH3884100.1"/>
    </source>
</evidence>
<name>A0A9D4RYT7_DREPO</name>
<proteinExistence type="predicted"/>
<evidence type="ECO:0000313" key="2">
    <source>
        <dbReference type="Proteomes" id="UP000828390"/>
    </source>
</evidence>
<organism evidence="1 2">
    <name type="scientific">Dreissena polymorpha</name>
    <name type="common">Zebra mussel</name>
    <name type="synonym">Mytilus polymorpha</name>
    <dbReference type="NCBI Taxonomy" id="45954"/>
    <lineage>
        <taxon>Eukaryota</taxon>
        <taxon>Metazoa</taxon>
        <taxon>Spiralia</taxon>
        <taxon>Lophotrochozoa</taxon>
        <taxon>Mollusca</taxon>
        <taxon>Bivalvia</taxon>
        <taxon>Autobranchia</taxon>
        <taxon>Heteroconchia</taxon>
        <taxon>Euheterodonta</taxon>
        <taxon>Imparidentia</taxon>
        <taxon>Neoheterodontei</taxon>
        <taxon>Myida</taxon>
        <taxon>Dreissenoidea</taxon>
        <taxon>Dreissenidae</taxon>
        <taxon>Dreissena</taxon>
    </lineage>
</organism>
<protein>
    <submittedName>
        <fullName evidence="1">Uncharacterized protein</fullName>
    </submittedName>
</protein>
<dbReference type="EMBL" id="JAIWYP010000001">
    <property type="protein sequence ID" value="KAH3884100.1"/>
    <property type="molecule type" value="Genomic_DNA"/>
</dbReference>
<dbReference type="AlphaFoldDB" id="A0A9D4RYT7"/>
<gene>
    <name evidence="1" type="ORF">DPMN_008073</name>
</gene>
<keyword evidence="2" id="KW-1185">Reference proteome</keyword>
<comment type="caution">
    <text evidence="1">The sequence shown here is derived from an EMBL/GenBank/DDBJ whole genome shotgun (WGS) entry which is preliminary data.</text>
</comment>
<sequence length="71" mass="8031">MIYPESQCGFHASGSNTYIILTLRLLLEKCREQGMSLCFASVDLTNYSAFWRRSAKPPTSCLAWCYPSTNT</sequence>
<reference evidence="1" key="1">
    <citation type="journal article" date="2019" name="bioRxiv">
        <title>The Genome of the Zebra Mussel, Dreissena polymorpha: A Resource for Invasive Species Research.</title>
        <authorList>
            <person name="McCartney M.A."/>
            <person name="Auch B."/>
            <person name="Kono T."/>
            <person name="Mallez S."/>
            <person name="Zhang Y."/>
            <person name="Obille A."/>
            <person name="Becker A."/>
            <person name="Abrahante J.E."/>
            <person name="Garbe J."/>
            <person name="Badalamenti J.P."/>
            <person name="Herman A."/>
            <person name="Mangelson H."/>
            <person name="Liachko I."/>
            <person name="Sullivan S."/>
            <person name="Sone E.D."/>
            <person name="Koren S."/>
            <person name="Silverstein K.A.T."/>
            <person name="Beckman K.B."/>
            <person name="Gohl D.M."/>
        </authorList>
    </citation>
    <scope>NUCLEOTIDE SEQUENCE</scope>
    <source>
        <strain evidence="1">Duluth1</strain>
        <tissue evidence="1">Whole animal</tissue>
    </source>
</reference>
<dbReference type="Proteomes" id="UP000828390">
    <property type="component" value="Unassembled WGS sequence"/>
</dbReference>